<accession>A0A6N1VI59</accession>
<keyword evidence="1" id="KW-0732">Signal</keyword>
<dbReference type="AlphaFoldDB" id="A0A6N1VI59"/>
<dbReference type="SUPFAM" id="SSF56281">
    <property type="entry name" value="Metallo-hydrolase/oxidoreductase"/>
    <property type="match status" value="1"/>
</dbReference>
<dbReference type="RefSeq" id="WP_175278335.1">
    <property type="nucleotide sequence ID" value="NZ_CP054836.1"/>
</dbReference>
<dbReference type="KEGG" id="orm:HTY61_19310"/>
<evidence type="ECO:0000313" key="2">
    <source>
        <dbReference type="EMBL" id="QKV20444.1"/>
    </source>
</evidence>
<keyword evidence="3" id="KW-1185">Reference proteome</keyword>
<dbReference type="InterPro" id="IPR036866">
    <property type="entry name" value="RibonucZ/Hydroxyglut_hydro"/>
</dbReference>
<feature type="chain" id="PRO_5026964313" evidence="1">
    <location>
        <begin position="25"/>
        <end position="280"/>
    </location>
</feature>
<reference evidence="2 3" key="1">
    <citation type="submission" date="2020-06" db="EMBL/GenBank/DDBJ databases">
        <title>Oricola thermophila sp. nov. isolated from a tidal sediments.</title>
        <authorList>
            <person name="Kwon K.K."/>
            <person name="Yang S.-H."/>
            <person name="Park M.-J."/>
        </authorList>
    </citation>
    <scope>NUCLEOTIDE SEQUENCE [LARGE SCALE GENOMIC DNA]</scope>
    <source>
        <strain evidence="2 3">MEBiC13590</strain>
    </source>
</reference>
<name>A0A6N1VI59_9HYPH</name>
<dbReference type="PANTHER" id="PTHR39189">
    <property type="entry name" value="UPF0173 METAL-DEPENDENT HYDROLASE YTKL"/>
    <property type="match status" value="1"/>
</dbReference>
<keyword evidence="2" id="KW-0378">Hydrolase</keyword>
<dbReference type="GO" id="GO:0016787">
    <property type="term" value="F:hydrolase activity"/>
    <property type="evidence" value="ECO:0007669"/>
    <property type="project" value="UniProtKB-KW"/>
</dbReference>
<evidence type="ECO:0000256" key="1">
    <source>
        <dbReference type="SAM" id="SignalP"/>
    </source>
</evidence>
<dbReference type="EMBL" id="CP054836">
    <property type="protein sequence ID" value="QKV20444.1"/>
    <property type="molecule type" value="Genomic_DNA"/>
</dbReference>
<feature type="signal peptide" evidence="1">
    <location>
        <begin position="1"/>
        <end position="24"/>
    </location>
</feature>
<sequence>MRFLHTLTGLVAIAIAGSVAPAAAQDREEPPSQCRAIAQALPGVIFASAAASENPLNAPEAVTITFEGHSTYVIETPAGVRIATDFSGFHGADPVPRVVTMNRAHSSHYTLSPDARIEVVLPGWNPDGPEPAEHRVVVDDVYIRNVTTDIRSWETGGMIPDANSIFIFEIAGLCIGHLGHLHHELTDTHYAEIGRLDIVMVPVDGGLTLSHEGMAEITNRLRASIVLPMHLRGTRLDSFLARMEPDFAIEFLDGNSLTISVRDLPGRPTIMVPDNLYFRG</sequence>
<dbReference type="Gene3D" id="3.60.15.10">
    <property type="entry name" value="Ribonuclease Z/Hydroxyacylglutathione hydrolase-like"/>
    <property type="match status" value="1"/>
</dbReference>
<dbReference type="Pfam" id="PF13483">
    <property type="entry name" value="Lactamase_B_3"/>
    <property type="match status" value="1"/>
</dbReference>
<dbReference type="PANTHER" id="PTHR39189:SF1">
    <property type="entry name" value="UPF0173 METAL-DEPENDENT HYDROLASE YTKL"/>
    <property type="match status" value="1"/>
</dbReference>
<dbReference type="Proteomes" id="UP000509367">
    <property type="component" value="Chromosome"/>
</dbReference>
<protein>
    <submittedName>
        <fullName evidence="2">MBL fold metallo-hydrolase</fullName>
    </submittedName>
</protein>
<proteinExistence type="predicted"/>
<evidence type="ECO:0000313" key="3">
    <source>
        <dbReference type="Proteomes" id="UP000509367"/>
    </source>
</evidence>
<organism evidence="2 3">
    <name type="scientific">Oricola thermophila</name>
    <dbReference type="NCBI Taxonomy" id="2742145"/>
    <lineage>
        <taxon>Bacteria</taxon>
        <taxon>Pseudomonadati</taxon>
        <taxon>Pseudomonadota</taxon>
        <taxon>Alphaproteobacteria</taxon>
        <taxon>Hyphomicrobiales</taxon>
        <taxon>Ahrensiaceae</taxon>
        <taxon>Oricola</taxon>
    </lineage>
</organism>
<gene>
    <name evidence="2" type="ORF">HTY61_19310</name>
</gene>